<keyword evidence="3" id="KW-0808">Transferase</keyword>
<dbReference type="GO" id="GO:0004674">
    <property type="term" value="F:protein serine/threonine kinase activity"/>
    <property type="evidence" value="ECO:0007669"/>
    <property type="project" value="UniProtKB-KW"/>
</dbReference>
<feature type="compositionally biased region" description="Low complexity" evidence="7">
    <location>
        <begin position="314"/>
        <end position="325"/>
    </location>
</feature>
<dbReference type="Pfam" id="PF00069">
    <property type="entry name" value="Pkinase"/>
    <property type="match status" value="1"/>
</dbReference>
<dbReference type="InterPro" id="IPR000719">
    <property type="entry name" value="Prot_kinase_dom"/>
</dbReference>
<evidence type="ECO:0000256" key="7">
    <source>
        <dbReference type="SAM" id="MobiDB-lite"/>
    </source>
</evidence>
<evidence type="ECO:0000256" key="6">
    <source>
        <dbReference type="ARBA" id="ARBA00022840"/>
    </source>
</evidence>
<name>A0A4R6PJX0_NOCIG</name>
<dbReference type="PROSITE" id="PS50011">
    <property type="entry name" value="PROTEIN_KINASE_DOM"/>
    <property type="match status" value="1"/>
</dbReference>
<dbReference type="EMBL" id="SNXK01000003">
    <property type="protein sequence ID" value="TDP38714.1"/>
    <property type="molecule type" value="Genomic_DNA"/>
</dbReference>
<keyword evidence="11" id="KW-1185">Reference proteome</keyword>
<dbReference type="Gene3D" id="1.10.510.10">
    <property type="entry name" value="Transferase(Phosphotransferase) domain 1"/>
    <property type="match status" value="1"/>
</dbReference>
<keyword evidence="8" id="KW-0472">Membrane</keyword>
<keyword evidence="4" id="KW-0547">Nucleotide-binding</keyword>
<dbReference type="AlphaFoldDB" id="A0A4R6PJX0"/>
<dbReference type="InterPro" id="IPR011009">
    <property type="entry name" value="Kinase-like_dom_sf"/>
</dbReference>
<evidence type="ECO:0000313" key="11">
    <source>
        <dbReference type="Proteomes" id="UP000295087"/>
    </source>
</evidence>
<evidence type="ECO:0000259" key="9">
    <source>
        <dbReference type="PROSITE" id="PS50011"/>
    </source>
</evidence>
<keyword evidence="5 10" id="KW-0418">Kinase</keyword>
<dbReference type="RefSeq" id="WP_067486723.1">
    <property type="nucleotide sequence ID" value="NZ_SNXK01000003.1"/>
</dbReference>
<dbReference type="Gene3D" id="3.30.200.20">
    <property type="entry name" value="Phosphorylase Kinase, domain 1"/>
    <property type="match status" value="1"/>
</dbReference>
<dbReference type="SUPFAM" id="SSF56112">
    <property type="entry name" value="Protein kinase-like (PK-like)"/>
    <property type="match status" value="1"/>
</dbReference>
<dbReference type="PROSITE" id="PS00108">
    <property type="entry name" value="PROTEIN_KINASE_ST"/>
    <property type="match status" value="1"/>
</dbReference>
<evidence type="ECO:0000256" key="1">
    <source>
        <dbReference type="ARBA" id="ARBA00012513"/>
    </source>
</evidence>
<dbReference type="CDD" id="cd14014">
    <property type="entry name" value="STKc_PknB_like"/>
    <property type="match status" value="1"/>
</dbReference>
<evidence type="ECO:0000256" key="3">
    <source>
        <dbReference type="ARBA" id="ARBA00022679"/>
    </source>
</evidence>
<proteinExistence type="predicted"/>
<evidence type="ECO:0000256" key="5">
    <source>
        <dbReference type="ARBA" id="ARBA00022777"/>
    </source>
</evidence>
<feature type="transmembrane region" description="Helical" evidence="8">
    <location>
        <begin position="384"/>
        <end position="404"/>
    </location>
</feature>
<gene>
    <name evidence="10" type="ORF">DFR75_103371</name>
</gene>
<organism evidence="10 11">
    <name type="scientific">Nocardia ignorata</name>
    <dbReference type="NCBI Taxonomy" id="145285"/>
    <lineage>
        <taxon>Bacteria</taxon>
        <taxon>Bacillati</taxon>
        <taxon>Actinomycetota</taxon>
        <taxon>Actinomycetes</taxon>
        <taxon>Mycobacteriales</taxon>
        <taxon>Nocardiaceae</taxon>
        <taxon>Nocardia</taxon>
    </lineage>
</organism>
<feature type="region of interest" description="Disordered" evidence="7">
    <location>
        <begin position="299"/>
        <end position="344"/>
    </location>
</feature>
<keyword evidence="2" id="KW-0723">Serine/threonine-protein kinase</keyword>
<dbReference type="SMART" id="SM00220">
    <property type="entry name" value="S_TKc"/>
    <property type="match status" value="1"/>
</dbReference>
<keyword evidence="6" id="KW-0067">ATP-binding</keyword>
<dbReference type="GO" id="GO:0005524">
    <property type="term" value="F:ATP binding"/>
    <property type="evidence" value="ECO:0007669"/>
    <property type="project" value="UniProtKB-KW"/>
</dbReference>
<dbReference type="Proteomes" id="UP000295087">
    <property type="component" value="Unassembled WGS sequence"/>
</dbReference>
<sequence length="578" mass="60336">MTAQLRPGAVFAGYVIERVLGSGGMGTVYAARHPRLPRWDALKVLGDAHSASAEFRARFIREAELAARIDHPNVVAVHDRGMDQGALWIAMQYVAGTDAASVLRHGLPDARLALHIVTEAAAGLDAAHRAGLLHRDVKPANLMLESRAGEPDRVLVADFGIAKSGTDGTALTESGVFLATLAYAAPELIRLDAVDHRADQYSLGCTLFELLTGRKPFPRDTPAAVINAHLTVPPPRPTELNPRLPPAIDAVIARALAKNPDDRYASCGTLAAAASAAFGTPVPPEAHLGQPQALLPRNSPIGQLGASPGGGVSSGAPGVSSGVPAMPSGAPGTQGTPHGARSVQGRVPEAPRGMGTQAISHGAQQAWVSGGGPTVDRPRRRRSLVAGAAAVVTVAALAVGIVALNRDDAKTPEIAATSAVPTTAAESPWKAHEYIVRAFPELLPKSPFASGYQGTRCAAIDKNYDPVPLDQLGDMGTLSCNGDRAPVERMTVACKGNRAPGTAGKFDDAFATREELWERPSGRGRIVIQDIPGRVPGTVAGALSIQFDDTARNFCLIVVLGGTDGTDLYNRWWVNAPL</sequence>
<keyword evidence="8" id="KW-1133">Transmembrane helix</keyword>
<comment type="caution">
    <text evidence="10">The sequence shown here is derived from an EMBL/GenBank/DDBJ whole genome shotgun (WGS) entry which is preliminary data.</text>
</comment>
<evidence type="ECO:0000256" key="2">
    <source>
        <dbReference type="ARBA" id="ARBA00022527"/>
    </source>
</evidence>
<dbReference type="PANTHER" id="PTHR43289">
    <property type="entry name" value="MITOGEN-ACTIVATED PROTEIN KINASE KINASE KINASE 20-RELATED"/>
    <property type="match status" value="1"/>
</dbReference>
<evidence type="ECO:0000256" key="4">
    <source>
        <dbReference type="ARBA" id="ARBA00022741"/>
    </source>
</evidence>
<dbReference type="EC" id="2.7.11.1" evidence="1"/>
<keyword evidence="8" id="KW-0812">Transmembrane</keyword>
<evidence type="ECO:0000313" key="10">
    <source>
        <dbReference type="EMBL" id="TDP38714.1"/>
    </source>
</evidence>
<accession>A0A4R6PJX0</accession>
<evidence type="ECO:0000256" key="8">
    <source>
        <dbReference type="SAM" id="Phobius"/>
    </source>
</evidence>
<reference evidence="10 11" key="1">
    <citation type="submission" date="2019-03" db="EMBL/GenBank/DDBJ databases">
        <title>Genomic Encyclopedia of Type Strains, Phase IV (KMG-IV): sequencing the most valuable type-strain genomes for metagenomic binning, comparative biology and taxonomic classification.</title>
        <authorList>
            <person name="Goeker M."/>
        </authorList>
    </citation>
    <scope>NUCLEOTIDE SEQUENCE [LARGE SCALE GENOMIC DNA]</scope>
    <source>
        <strain evidence="10 11">DSM 44496</strain>
    </source>
</reference>
<dbReference type="InterPro" id="IPR008271">
    <property type="entry name" value="Ser/Thr_kinase_AS"/>
</dbReference>
<dbReference type="PANTHER" id="PTHR43289:SF6">
    <property type="entry name" value="SERINE_THREONINE-PROTEIN KINASE NEKL-3"/>
    <property type="match status" value="1"/>
</dbReference>
<protein>
    <recommendedName>
        <fullName evidence="1">non-specific serine/threonine protein kinase</fullName>
        <ecNumber evidence="1">2.7.11.1</ecNumber>
    </recommendedName>
</protein>
<feature type="domain" description="Protein kinase" evidence="9">
    <location>
        <begin position="14"/>
        <end position="278"/>
    </location>
</feature>